<reference evidence="2" key="1">
    <citation type="journal article" date="2019" name="Int. J. Syst. Evol. Microbiol.">
        <title>The Global Catalogue of Microorganisms (GCM) 10K type strain sequencing project: providing services to taxonomists for standard genome sequencing and annotation.</title>
        <authorList>
            <consortium name="The Broad Institute Genomics Platform"/>
            <consortium name="The Broad Institute Genome Sequencing Center for Infectious Disease"/>
            <person name="Wu L."/>
            <person name="Ma J."/>
        </authorList>
    </citation>
    <scope>NUCLEOTIDE SEQUENCE [LARGE SCALE GENOMIC DNA]</scope>
    <source>
        <strain evidence="2">CGMCC 4.7289</strain>
    </source>
</reference>
<proteinExistence type="predicted"/>
<gene>
    <name evidence="1" type="ORF">ACFOZ4_38850</name>
</gene>
<protein>
    <submittedName>
        <fullName evidence="1">MarR family transcriptional regulator</fullName>
    </submittedName>
</protein>
<sequence>MSEEGDLLEGSIWRRPIVLDGGGPLTIQELADRVKVAHSAMSQTVTAMRLHDHLRLER</sequence>
<dbReference type="RefSeq" id="WP_253760284.1">
    <property type="nucleotide sequence ID" value="NZ_JAMZDZ010000001.1"/>
</dbReference>
<dbReference type="EMBL" id="JBHSAY010000033">
    <property type="protein sequence ID" value="MFC4136601.1"/>
    <property type="molecule type" value="Genomic_DNA"/>
</dbReference>
<organism evidence="1 2">
    <name type="scientific">Hamadaea flava</name>
    <dbReference type="NCBI Taxonomy" id="1742688"/>
    <lineage>
        <taxon>Bacteria</taxon>
        <taxon>Bacillati</taxon>
        <taxon>Actinomycetota</taxon>
        <taxon>Actinomycetes</taxon>
        <taxon>Micromonosporales</taxon>
        <taxon>Micromonosporaceae</taxon>
        <taxon>Hamadaea</taxon>
    </lineage>
</organism>
<evidence type="ECO:0000313" key="1">
    <source>
        <dbReference type="EMBL" id="MFC4136601.1"/>
    </source>
</evidence>
<dbReference type="Proteomes" id="UP001595816">
    <property type="component" value="Unassembled WGS sequence"/>
</dbReference>
<name>A0ABV8LZT5_9ACTN</name>
<evidence type="ECO:0000313" key="2">
    <source>
        <dbReference type="Proteomes" id="UP001595816"/>
    </source>
</evidence>
<accession>A0ABV8LZT5</accession>
<comment type="caution">
    <text evidence="1">The sequence shown here is derived from an EMBL/GenBank/DDBJ whole genome shotgun (WGS) entry which is preliminary data.</text>
</comment>
<keyword evidence="2" id="KW-1185">Reference proteome</keyword>